<dbReference type="Proteomes" id="UP000887565">
    <property type="component" value="Unplaced"/>
</dbReference>
<reference evidence="3" key="1">
    <citation type="submission" date="2022-11" db="UniProtKB">
        <authorList>
            <consortium name="WormBaseParasite"/>
        </authorList>
    </citation>
    <scope>IDENTIFICATION</scope>
</reference>
<evidence type="ECO:0000313" key="2">
    <source>
        <dbReference type="Proteomes" id="UP000887565"/>
    </source>
</evidence>
<sequence>MVKKHRKGCFRAAKTKDLIDSHVMETAPEKVDIDQPLPTTTYVTPVDKVGSSAKKRGRPSTDDSTSNGKTSDQPTSDATPAKIQKGIHDLNISDVSMTESLELENSRTTTPVSRKAQNIKGKKGFQKRSTVARALFTASQELMPPPATTNVLDQPTSDSTTLDSTLSDLTPNLNATFEIGSAVIEGSKPPDIAGVELYGKKGGMTNIPYFDPNVDPACYPLLFPYGTQGYKYGIMKADPNNKKANDDLAAQFDAGKEGGTLYTDDDLDWNDDYLDAEDNGMEEIMKSSTQKRDKISALRYMTGIEALWRIYGYPIVHKSHRVVRQWVNGPQGTAIIFHEGYEREAQSDATGAKKRSMTQAYFDVCKESPLAKTLTYDQLGKYFRFDTKERRWLPRKKGNPDKYIVRIGSFSPVNRELFCVRILLFNVKGPTSFEELRTVDGKVYESFEGACAARNLLDNDEPGIYWTTTTFGDAH</sequence>
<accession>A0A915KJQ2</accession>
<dbReference type="AlphaFoldDB" id="A0A915KJQ2"/>
<keyword evidence="2" id="KW-1185">Reference proteome</keyword>
<evidence type="ECO:0000256" key="1">
    <source>
        <dbReference type="SAM" id="MobiDB-lite"/>
    </source>
</evidence>
<name>A0A915KJQ2_ROMCU</name>
<feature type="compositionally biased region" description="Polar residues" evidence="1">
    <location>
        <begin position="62"/>
        <end position="78"/>
    </location>
</feature>
<dbReference type="WBParaSite" id="nRc.2.0.1.t38094-RA">
    <property type="protein sequence ID" value="nRc.2.0.1.t38094-RA"/>
    <property type="gene ID" value="nRc.2.0.1.g38094"/>
</dbReference>
<feature type="region of interest" description="Disordered" evidence="1">
    <location>
        <begin position="26"/>
        <end position="124"/>
    </location>
</feature>
<proteinExistence type="predicted"/>
<evidence type="ECO:0000313" key="3">
    <source>
        <dbReference type="WBParaSite" id="nRc.2.0.1.t38094-RA"/>
    </source>
</evidence>
<organism evidence="2 3">
    <name type="scientific">Romanomermis culicivorax</name>
    <name type="common">Nematode worm</name>
    <dbReference type="NCBI Taxonomy" id="13658"/>
    <lineage>
        <taxon>Eukaryota</taxon>
        <taxon>Metazoa</taxon>
        <taxon>Ecdysozoa</taxon>
        <taxon>Nematoda</taxon>
        <taxon>Enoplea</taxon>
        <taxon>Dorylaimia</taxon>
        <taxon>Mermithida</taxon>
        <taxon>Mermithoidea</taxon>
        <taxon>Mermithidae</taxon>
        <taxon>Romanomermis</taxon>
    </lineage>
</organism>
<protein>
    <submittedName>
        <fullName evidence="3">Uncharacterized protein</fullName>
    </submittedName>
</protein>
<feature type="compositionally biased region" description="Polar residues" evidence="1">
    <location>
        <begin position="106"/>
        <end position="116"/>
    </location>
</feature>